<evidence type="ECO:0000313" key="2">
    <source>
        <dbReference type="Ensembl" id="ENSSRHP00000002816.1"/>
    </source>
</evidence>
<keyword evidence="3" id="KW-1185">Reference proteome</keyword>
<sequence length="65" mass="7423">MMWSSCESTGDFLTKPPHQSNLKRALRPRVLTGRLHTKEAVNLQENNTRVEVKRKGLKSSHVPLL</sequence>
<reference evidence="2" key="1">
    <citation type="submission" date="2025-08" db="UniProtKB">
        <authorList>
            <consortium name="Ensembl"/>
        </authorList>
    </citation>
    <scope>IDENTIFICATION</scope>
</reference>
<dbReference type="AlphaFoldDB" id="A0A673FSC0"/>
<evidence type="ECO:0000256" key="1">
    <source>
        <dbReference type="SAM" id="MobiDB-lite"/>
    </source>
</evidence>
<proteinExistence type="predicted"/>
<organism evidence="2 3">
    <name type="scientific">Sinocyclocheilus rhinocerous</name>
    <dbReference type="NCBI Taxonomy" id="307959"/>
    <lineage>
        <taxon>Eukaryota</taxon>
        <taxon>Metazoa</taxon>
        <taxon>Chordata</taxon>
        <taxon>Craniata</taxon>
        <taxon>Vertebrata</taxon>
        <taxon>Euteleostomi</taxon>
        <taxon>Actinopterygii</taxon>
        <taxon>Neopterygii</taxon>
        <taxon>Teleostei</taxon>
        <taxon>Ostariophysi</taxon>
        <taxon>Cypriniformes</taxon>
        <taxon>Cyprinidae</taxon>
        <taxon>Cyprininae</taxon>
        <taxon>Sinocyclocheilus</taxon>
    </lineage>
</organism>
<dbReference type="Proteomes" id="UP000472270">
    <property type="component" value="Unassembled WGS sequence"/>
</dbReference>
<accession>A0A673FSC0</accession>
<name>A0A673FSC0_9TELE</name>
<protein>
    <submittedName>
        <fullName evidence="2">Uncharacterized protein</fullName>
    </submittedName>
</protein>
<reference evidence="2" key="2">
    <citation type="submission" date="2025-09" db="UniProtKB">
        <authorList>
            <consortium name="Ensembl"/>
        </authorList>
    </citation>
    <scope>IDENTIFICATION</scope>
</reference>
<feature type="region of interest" description="Disordered" evidence="1">
    <location>
        <begin position="1"/>
        <end position="20"/>
    </location>
</feature>
<evidence type="ECO:0000313" key="3">
    <source>
        <dbReference type="Proteomes" id="UP000472270"/>
    </source>
</evidence>
<dbReference type="Ensembl" id="ENSSRHT00000002925.1">
    <property type="protein sequence ID" value="ENSSRHP00000002816.1"/>
    <property type="gene ID" value="ENSSRHG00000001961.1"/>
</dbReference>